<evidence type="ECO:0000313" key="2">
    <source>
        <dbReference type="Proteomes" id="UP000185124"/>
    </source>
</evidence>
<proteinExistence type="predicted"/>
<sequence length="32" mass="3469">MVAVTGWSFDPTGPIDDVREALLGIVRRVARA</sequence>
<dbReference type="EMBL" id="FSQT01000002">
    <property type="protein sequence ID" value="SIN38334.1"/>
    <property type="molecule type" value="Genomic_DNA"/>
</dbReference>
<organism evidence="1 2">
    <name type="scientific">Micromonospora cremea</name>
    <dbReference type="NCBI Taxonomy" id="709881"/>
    <lineage>
        <taxon>Bacteria</taxon>
        <taxon>Bacillati</taxon>
        <taxon>Actinomycetota</taxon>
        <taxon>Actinomycetes</taxon>
        <taxon>Micromonosporales</taxon>
        <taxon>Micromonosporaceae</taxon>
        <taxon>Micromonospora</taxon>
    </lineage>
</organism>
<evidence type="ECO:0000313" key="1">
    <source>
        <dbReference type="EMBL" id="SIN38334.1"/>
    </source>
</evidence>
<dbReference type="Proteomes" id="UP000185124">
    <property type="component" value="Unassembled WGS sequence"/>
</dbReference>
<keyword evidence="2" id="KW-1185">Reference proteome</keyword>
<name>A0A1N6AWS3_9ACTN</name>
<accession>A0A1N6AWS3</accession>
<gene>
    <name evidence="1" type="ORF">SAMN04489832_6281</name>
</gene>
<dbReference type="AlphaFoldDB" id="A0A1N6AWS3"/>
<reference evidence="2" key="1">
    <citation type="submission" date="2016-12" db="EMBL/GenBank/DDBJ databases">
        <authorList>
            <person name="Varghese N."/>
            <person name="Submissions S."/>
        </authorList>
    </citation>
    <scope>NUCLEOTIDE SEQUENCE [LARGE SCALE GENOMIC DNA]</scope>
    <source>
        <strain evidence="2">DSM 45599</strain>
    </source>
</reference>
<protein>
    <submittedName>
        <fullName evidence="1">Uncharacterized protein</fullName>
    </submittedName>
</protein>